<feature type="domain" description="DC1" evidence="2">
    <location>
        <begin position="71"/>
        <end position="120"/>
    </location>
</feature>
<gene>
    <name evidence="4" type="primary">LOC113708390</name>
</gene>
<reference evidence="3" key="1">
    <citation type="journal article" date="2025" name="Foods">
        <title>Unveiling the Microbial Signatures of Arabica Coffee Cherries: Insights into Ripeness Specific Diversity, Functional Traits, and Implications for Quality and Safety.</title>
        <authorList>
            <consortium name="RefSeq"/>
            <person name="Tenea G.N."/>
            <person name="Cifuentes V."/>
            <person name="Reyes P."/>
            <person name="Cevallos-Vallejos M."/>
        </authorList>
    </citation>
    <scope>NUCLEOTIDE SEQUENCE [LARGE SCALE GENOMIC DNA]</scope>
</reference>
<feature type="domain" description="DC1" evidence="2">
    <location>
        <begin position="8"/>
        <end position="62"/>
    </location>
</feature>
<reference evidence="4" key="2">
    <citation type="submission" date="2025-08" db="UniProtKB">
        <authorList>
            <consortium name="RefSeq"/>
        </authorList>
    </citation>
    <scope>IDENTIFICATION</scope>
    <source>
        <tissue evidence="4">Leaves</tissue>
    </source>
</reference>
<accession>A0A6P6U7F6</accession>
<dbReference type="SUPFAM" id="SSF57889">
    <property type="entry name" value="Cysteine-rich domain"/>
    <property type="match status" value="5"/>
</dbReference>
<dbReference type="GeneID" id="113708390"/>
<evidence type="ECO:0000256" key="1">
    <source>
        <dbReference type="ARBA" id="ARBA00022737"/>
    </source>
</evidence>
<dbReference type="InterPro" id="IPR053192">
    <property type="entry name" value="Vacuole_Formation_Reg"/>
</dbReference>
<dbReference type="AlphaFoldDB" id="A0A6P6U7F6"/>
<dbReference type="OrthoDB" id="1596030at2759"/>
<keyword evidence="3" id="KW-1185">Reference proteome</keyword>
<sequence length="577" mass="67205">MEEELNHFSHEEHPLILSRLWKKHDGELDQKLVICYGCQKQISDSTAYCCFHCDFFLQKRCAELPPKITHPIHPQHPLILHRQPTNSSHGCMCDLCGQKGWKFFIYKCNLCHFELDVSCATLDWEIKLECHDHPVIEQRSATFHCNACCMVGEDSSYLCTVCPFWIHKRCALLPVTVQHKDHNHPLLLAYSVPSEHRSFRQYCPVCHGKIHRHYWVYYCGPCRYFVHIKCIMISQNTKQKNEDDKYSISEGELDLEDQCATKKNVVKLPSSHAAQELISHLLNKADESSSSSGELKAEEKIFIEEHQHPVILSKREQIQDENNGTKEEAITLVCDWCIEPISLSDPHYSCVECGYYVHFTCYKLPSELQITKHPEHPLLLRYEANAVGHFVCNACQRQSNGEFYECDRDSCELRFCIKCASASMIPNVVHAAHKHLLTQYGSSDPTKCNACGTKSDGFVFACKYCHFYLDYECALLPPATKQRWDKHPLILVYPPYFDHPEEFYCVLCEEEINPNTWMYHCRDCDYSLHPWCIPQIKLFRDLKFGRSLLVDDHPHNLTHVTEARYKWVNSYIVMEKK</sequence>
<feature type="domain" description="DC1" evidence="2">
    <location>
        <begin position="372"/>
        <end position="420"/>
    </location>
</feature>
<dbReference type="InterPro" id="IPR046349">
    <property type="entry name" value="C1-like_sf"/>
</dbReference>
<keyword evidence="1" id="KW-0677">Repeat</keyword>
<dbReference type="RefSeq" id="XP_027086650.1">
    <property type="nucleotide sequence ID" value="XM_027230849.1"/>
</dbReference>
<feature type="domain" description="DC1" evidence="2">
    <location>
        <begin position="306"/>
        <end position="361"/>
    </location>
</feature>
<protein>
    <recommendedName>
        <fullName evidence="2">DC1 domain-containing protein</fullName>
    </recommendedName>
</protein>
<dbReference type="Proteomes" id="UP001652660">
    <property type="component" value="Chromosome 9c"/>
</dbReference>
<feature type="domain" description="DC1" evidence="2">
    <location>
        <begin position="485"/>
        <end position="533"/>
    </location>
</feature>
<dbReference type="Pfam" id="PF03107">
    <property type="entry name" value="C1_2"/>
    <property type="match status" value="7"/>
</dbReference>
<name>A0A6P6U7F6_COFAR</name>
<feature type="domain" description="DC1" evidence="2">
    <location>
        <begin position="181"/>
        <end position="231"/>
    </location>
</feature>
<evidence type="ECO:0000313" key="3">
    <source>
        <dbReference type="Proteomes" id="UP001652660"/>
    </source>
</evidence>
<dbReference type="PANTHER" id="PTHR32410">
    <property type="entry name" value="CYSTEINE/HISTIDINE-RICH C1 DOMAIN FAMILY PROTEIN"/>
    <property type="match status" value="1"/>
</dbReference>
<evidence type="ECO:0000259" key="2">
    <source>
        <dbReference type="Pfam" id="PF03107"/>
    </source>
</evidence>
<proteinExistence type="predicted"/>
<dbReference type="InterPro" id="IPR004146">
    <property type="entry name" value="DC1"/>
</dbReference>
<feature type="domain" description="DC1" evidence="2">
    <location>
        <begin position="433"/>
        <end position="474"/>
    </location>
</feature>
<evidence type="ECO:0000313" key="4">
    <source>
        <dbReference type="RefSeq" id="XP_027086650.1"/>
    </source>
</evidence>
<dbReference type="PANTHER" id="PTHR32410:SF216">
    <property type="entry name" value="PHORBOL-ESTER_DAG-TYPE DOMAIN-CONTAINING PROTEIN"/>
    <property type="match status" value="1"/>
</dbReference>
<organism evidence="3 4">
    <name type="scientific">Coffea arabica</name>
    <name type="common">Arabian coffee</name>
    <dbReference type="NCBI Taxonomy" id="13443"/>
    <lineage>
        <taxon>Eukaryota</taxon>
        <taxon>Viridiplantae</taxon>
        <taxon>Streptophyta</taxon>
        <taxon>Embryophyta</taxon>
        <taxon>Tracheophyta</taxon>
        <taxon>Spermatophyta</taxon>
        <taxon>Magnoliopsida</taxon>
        <taxon>eudicotyledons</taxon>
        <taxon>Gunneridae</taxon>
        <taxon>Pentapetalae</taxon>
        <taxon>asterids</taxon>
        <taxon>lamiids</taxon>
        <taxon>Gentianales</taxon>
        <taxon>Rubiaceae</taxon>
        <taxon>Ixoroideae</taxon>
        <taxon>Gardenieae complex</taxon>
        <taxon>Bertiereae - Coffeeae clade</taxon>
        <taxon>Coffeeae</taxon>
        <taxon>Coffea</taxon>
    </lineage>
</organism>